<organism evidence="1 2">
    <name type="scientific">Ceratitis capitata</name>
    <name type="common">Mediterranean fruit fly</name>
    <name type="synonym">Tephritis capitata</name>
    <dbReference type="NCBI Taxonomy" id="7213"/>
    <lineage>
        <taxon>Eukaryota</taxon>
        <taxon>Metazoa</taxon>
        <taxon>Ecdysozoa</taxon>
        <taxon>Arthropoda</taxon>
        <taxon>Hexapoda</taxon>
        <taxon>Insecta</taxon>
        <taxon>Pterygota</taxon>
        <taxon>Neoptera</taxon>
        <taxon>Endopterygota</taxon>
        <taxon>Diptera</taxon>
        <taxon>Brachycera</taxon>
        <taxon>Muscomorpha</taxon>
        <taxon>Tephritoidea</taxon>
        <taxon>Tephritidae</taxon>
        <taxon>Ceratitis</taxon>
        <taxon>Ceratitis</taxon>
    </lineage>
</organism>
<evidence type="ECO:0000313" key="1">
    <source>
        <dbReference type="EMBL" id="CAD6996621.1"/>
    </source>
</evidence>
<proteinExistence type="predicted"/>
<protein>
    <submittedName>
        <fullName evidence="1">(Mediterranean fruit fly) hypothetical protein</fullName>
    </submittedName>
</protein>
<reference evidence="1" key="1">
    <citation type="submission" date="2020-11" db="EMBL/GenBank/DDBJ databases">
        <authorList>
            <person name="Whitehead M."/>
        </authorList>
    </citation>
    <scope>NUCLEOTIDE SEQUENCE</scope>
    <source>
        <strain evidence="1">EGII</strain>
    </source>
</reference>
<evidence type="ECO:0000313" key="2">
    <source>
        <dbReference type="Proteomes" id="UP000606786"/>
    </source>
</evidence>
<name>A0A811UCS9_CERCA</name>
<sequence length="128" mass="13794">MEDNSKAKSLENPPTANITVLTATLLIDEAWGAVTSLASFNCFKKPAFIKEAHDNLEDVAVLGLQADGEIFSVTVANALRGDEDALDTLETLVEVSVKEASASFDILQRCCLQNERDGKAFLKSYGVV</sequence>
<dbReference type="EMBL" id="CAJHJT010000012">
    <property type="protein sequence ID" value="CAD6996621.1"/>
    <property type="molecule type" value="Genomic_DNA"/>
</dbReference>
<keyword evidence="2" id="KW-1185">Reference proteome</keyword>
<dbReference type="Proteomes" id="UP000606786">
    <property type="component" value="Unassembled WGS sequence"/>
</dbReference>
<gene>
    <name evidence="1" type="ORF">CCAP1982_LOCUS5295</name>
</gene>
<dbReference type="AlphaFoldDB" id="A0A811UCS9"/>
<comment type="caution">
    <text evidence="1">The sequence shown here is derived from an EMBL/GenBank/DDBJ whole genome shotgun (WGS) entry which is preliminary data.</text>
</comment>
<accession>A0A811UCS9</accession>